<comment type="caution">
    <text evidence="3">The sequence shown here is derived from an EMBL/GenBank/DDBJ whole genome shotgun (WGS) entry which is preliminary data.</text>
</comment>
<evidence type="ECO:0000313" key="4">
    <source>
        <dbReference type="Proteomes" id="UP000693970"/>
    </source>
</evidence>
<dbReference type="Proteomes" id="UP000693970">
    <property type="component" value="Unassembled WGS sequence"/>
</dbReference>
<organism evidence="3 4">
    <name type="scientific">Nitzschia inconspicua</name>
    <dbReference type="NCBI Taxonomy" id="303405"/>
    <lineage>
        <taxon>Eukaryota</taxon>
        <taxon>Sar</taxon>
        <taxon>Stramenopiles</taxon>
        <taxon>Ochrophyta</taxon>
        <taxon>Bacillariophyta</taxon>
        <taxon>Bacillariophyceae</taxon>
        <taxon>Bacillariophycidae</taxon>
        <taxon>Bacillariales</taxon>
        <taxon>Bacillariaceae</taxon>
        <taxon>Nitzschia</taxon>
    </lineage>
</organism>
<reference evidence="3" key="1">
    <citation type="journal article" date="2021" name="Sci. Rep.">
        <title>Diploid genomic architecture of Nitzschia inconspicua, an elite biomass production diatom.</title>
        <authorList>
            <person name="Oliver A."/>
            <person name="Podell S."/>
            <person name="Pinowska A."/>
            <person name="Traller J.C."/>
            <person name="Smith S.R."/>
            <person name="McClure R."/>
            <person name="Beliaev A."/>
            <person name="Bohutskyi P."/>
            <person name="Hill E.A."/>
            <person name="Rabines A."/>
            <person name="Zheng H."/>
            <person name="Allen L.Z."/>
            <person name="Kuo A."/>
            <person name="Grigoriev I.V."/>
            <person name="Allen A.E."/>
            <person name="Hazlebeck D."/>
            <person name="Allen E.E."/>
        </authorList>
    </citation>
    <scope>NUCLEOTIDE SEQUENCE</scope>
    <source>
        <strain evidence="3">Hildebrandi</strain>
    </source>
</reference>
<evidence type="ECO:0000313" key="3">
    <source>
        <dbReference type="EMBL" id="KAG7359417.1"/>
    </source>
</evidence>
<protein>
    <submittedName>
        <fullName evidence="3">Uncharacterized protein</fullName>
    </submittedName>
</protein>
<keyword evidence="4" id="KW-1185">Reference proteome</keyword>
<dbReference type="EMBL" id="JAGRRH010000013">
    <property type="protein sequence ID" value="KAG7359417.1"/>
    <property type="molecule type" value="Genomic_DNA"/>
</dbReference>
<dbReference type="EMBL" id="JAGRRH010000084">
    <property type="protein sequence ID" value="KAG7337426.1"/>
    <property type="molecule type" value="Genomic_DNA"/>
</dbReference>
<reference evidence="3" key="2">
    <citation type="submission" date="2021-04" db="EMBL/GenBank/DDBJ databases">
        <authorList>
            <person name="Podell S."/>
        </authorList>
    </citation>
    <scope>NUCLEOTIDE SEQUENCE</scope>
    <source>
        <strain evidence="3">Hildebrandi</strain>
    </source>
</reference>
<proteinExistence type="predicted"/>
<dbReference type="AlphaFoldDB" id="A0A9K3LC78"/>
<gene>
    <name evidence="2" type="ORF">IV203_002571</name>
    <name evidence="1" type="ORF">IV203_002689</name>
    <name evidence="3" type="ORF">IV203_034515</name>
</gene>
<sequence length="231" mass="25684">MTSQRDSLISIASHIVRGDYDRTIALLTEYLTTLRAEVVKRMGEESTMKVAPSLEDPFEVRFAISSMTASPVTFDSPNSQKEGCQGRIPIFGQPLVVRCDLGVTVPPETLSFVAMYNLALAYQLKYSHEEIRDISNLRKAADLYKCSQEVVLNQSVELSAIHLFTLLTNLASAQEAMWGKEEGRLCLGHALPIYMLMVHSGDEKELPQAIRRFLRSVLPLLLPDPEIASAA</sequence>
<evidence type="ECO:0000313" key="1">
    <source>
        <dbReference type="EMBL" id="KAG7337426.1"/>
    </source>
</evidence>
<dbReference type="EMBL" id="JAGRRH010000033">
    <property type="protein sequence ID" value="KAG7339518.1"/>
    <property type="molecule type" value="Genomic_DNA"/>
</dbReference>
<name>A0A9K3LC78_9STRA</name>
<accession>A0A9K3LC78</accession>
<evidence type="ECO:0000313" key="2">
    <source>
        <dbReference type="EMBL" id="KAG7339518.1"/>
    </source>
</evidence>